<dbReference type="GO" id="GO:0003700">
    <property type="term" value="F:DNA-binding transcription factor activity"/>
    <property type="evidence" value="ECO:0007669"/>
    <property type="project" value="TreeGrafter"/>
</dbReference>
<dbReference type="Proteomes" id="UP000572635">
    <property type="component" value="Unassembled WGS sequence"/>
</dbReference>
<sequence>MAEQHGRIPVMADVARLAGVSHQTVSRVLNDHPNVRAETRERVLAAIGELGYRRNSSARALVTRRTGVIGVVAFATTHYGPARTLTGIEHAARAAGYFVSVVTLNEVTRQEVRGAMEHLARQAVEGYVVIAPKRAVIEAMPEWAGGAPVVAVEGGEAPDLPVVCVDQRGGAHQATRHLLELGHRTVAHIAGPRDWLEAEERVAGWRQALEEAGAPAAEPHHGDWRPRSGYEIGRALAAGGALPSAVFVANDQMALGVLRALAERGLRVPEDVGVVGFDDVPEAEFYSPPLTTVAQDFTEVGERAIRVLVDLLEQGGGAAERPVREVVHAHMVVRSSCGAARR</sequence>
<dbReference type="PANTHER" id="PTHR30146:SF109">
    <property type="entry name" value="HTH-TYPE TRANSCRIPTIONAL REGULATOR GALS"/>
    <property type="match status" value="1"/>
</dbReference>
<dbReference type="PROSITE" id="PS50932">
    <property type="entry name" value="HTH_LACI_2"/>
    <property type="match status" value="1"/>
</dbReference>
<dbReference type="AlphaFoldDB" id="A0A7W8QK75"/>
<dbReference type="InterPro" id="IPR000843">
    <property type="entry name" value="HTH_LacI"/>
</dbReference>
<gene>
    <name evidence="6" type="ORF">HDA36_001115</name>
</gene>
<dbReference type="RefSeq" id="WP_184389813.1">
    <property type="nucleotide sequence ID" value="NZ_BAAAJD010000127.1"/>
</dbReference>
<dbReference type="InterPro" id="IPR001763">
    <property type="entry name" value="Rhodanese-like_dom"/>
</dbReference>
<evidence type="ECO:0000259" key="4">
    <source>
        <dbReference type="PROSITE" id="PS50206"/>
    </source>
</evidence>
<feature type="domain" description="HTH lacI-type" evidence="5">
    <location>
        <begin position="9"/>
        <end position="63"/>
    </location>
</feature>
<dbReference type="Gene3D" id="3.40.50.2300">
    <property type="match status" value="2"/>
</dbReference>
<keyword evidence="1" id="KW-0805">Transcription regulation</keyword>
<dbReference type="InterPro" id="IPR028082">
    <property type="entry name" value="Peripla_BP_I"/>
</dbReference>
<proteinExistence type="predicted"/>
<reference evidence="6 7" key="1">
    <citation type="submission" date="2020-08" db="EMBL/GenBank/DDBJ databases">
        <title>Sequencing the genomes of 1000 actinobacteria strains.</title>
        <authorList>
            <person name="Klenk H.-P."/>
        </authorList>
    </citation>
    <scope>NUCLEOTIDE SEQUENCE [LARGE SCALE GENOMIC DNA]</scope>
    <source>
        <strain evidence="6 7">DSM 44551</strain>
    </source>
</reference>
<keyword evidence="2 6" id="KW-0238">DNA-binding</keyword>
<dbReference type="EMBL" id="JACHDB010000001">
    <property type="protein sequence ID" value="MBB5431031.1"/>
    <property type="molecule type" value="Genomic_DNA"/>
</dbReference>
<dbReference type="PROSITE" id="PS00356">
    <property type="entry name" value="HTH_LACI_1"/>
    <property type="match status" value="1"/>
</dbReference>
<evidence type="ECO:0000313" key="7">
    <source>
        <dbReference type="Proteomes" id="UP000572635"/>
    </source>
</evidence>
<dbReference type="Gene3D" id="1.10.260.40">
    <property type="entry name" value="lambda repressor-like DNA-binding domains"/>
    <property type="match status" value="1"/>
</dbReference>
<dbReference type="SMART" id="SM00354">
    <property type="entry name" value="HTH_LACI"/>
    <property type="match status" value="1"/>
</dbReference>
<accession>A0A7W8QK75</accession>
<evidence type="ECO:0000256" key="2">
    <source>
        <dbReference type="ARBA" id="ARBA00023125"/>
    </source>
</evidence>
<dbReference type="GO" id="GO:0000976">
    <property type="term" value="F:transcription cis-regulatory region binding"/>
    <property type="evidence" value="ECO:0007669"/>
    <property type="project" value="TreeGrafter"/>
</dbReference>
<dbReference type="InterPro" id="IPR046335">
    <property type="entry name" value="LacI/GalR-like_sensor"/>
</dbReference>
<protein>
    <submittedName>
        <fullName evidence="6">DNA-binding LacI/PurR family transcriptional regulator</fullName>
    </submittedName>
</protein>
<feature type="domain" description="Rhodanese" evidence="4">
    <location>
        <begin position="155"/>
        <end position="204"/>
    </location>
</feature>
<comment type="caution">
    <text evidence="6">The sequence shown here is derived from an EMBL/GenBank/DDBJ whole genome shotgun (WGS) entry which is preliminary data.</text>
</comment>
<dbReference type="Pfam" id="PF00356">
    <property type="entry name" value="LacI"/>
    <property type="match status" value="1"/>
</dbReference>
<keyword evidence="3" id="KW-0804">Transcription</keyword>
<dbReference type="PROSITE" id="PS50206">
    <property type="entry name" value="RHODANESE_3"/>
    <property type="match status" value="1"/>
</dbReference>
<dbReference type="CDD" id="cd01574">
    <property type="entry name" value="PBP1_LacI"/>
    <property type="match status" value="1"/>
</dbReference>
<dbReference type="CDD" id="cd01392">
    <property type="entry name" value="HTH_LacI"/>
    <property type="match status" value="1"/>
</dbReference>
<evidence type="ECO:0000313" key="6">
    <source>
        <dbReference type="EMBL" id="MBB5431031.1"/>
    </source>
</evidence>
<dbReference type="InterPro" id="IPR010982">
    <property type="entry name" value="Lambda_DNA-bd_dom_sf"/>
</dbReference>
<evidence type="ECO:0000256" key="3">
    <source>
        <dbReference type="ARBA" id="ARBA00023163"/>
    </source>
</evidence>
<evidence type="ECO:0000256" key="1">
    <source>
        <dbReference type="ARBA" id="ARBA00023015"/>
    </source>
</evidence>
<name>A0A7W8QK75_9ACTN</name>
<dbReference type="Pfam" id="PF13377">
    <property type="entry name" value="Peripla_BP_3"/>
    <property type="match status" value="1"/>
</dbReference>
<evidence type="ECO:0000259" key="5">
    <source>
        <dbReference type="PROSITE" id="PS50932"/>
    </source>
</evidence>
<dbReference type="PANTHER" id="PTHR30146">
    <property type="entry name" value="LACI-RELATED TRANSCRIPTIONAL REPRESSOR"/>
    <property type="match status" value="1"/>
</dbReference>
<dbReference type="SUPFAM" id="SSF47413">
    <property type="entry name" value="lambda repressor-like DNA-binding domains"/>
    <property type="match status" value="1"/>
</dbReference>
<dbReference type="SUPFAM" id="SSF53822">
    <property type="entry name" value="Periplasmic binding protein-like I"/>
    <property type="match status" value="1"/>
</dbReference>
<organism evidence="6 7">
    <name type="scientific">Nocardiopsis composta</name>
    <dbReference type="NCBI Taxonomy" id="157465"/>
    <lineage>
        <taxon>Bacteria</taxon>
        <taxon>Bacillati</taxon>
        <taxon>Actinomycetota</taxon>
        <taxon>Actinomycetes</taxon>
        <taxon>Streptosporangiales</taxon>
        <taxon>Nocardiopsidaceae</taxon>
        <taxon>Nocardiopsis</taxon>
    </lineage>
</organism>
<keyword evidence="7" id="KW-1185">Reference proteome</keyword>